<name>A0AAV7LZ53_PLEWA</name>
<protein>
    <submittedName>
        <fullName evidence="2">Uncharacterized protein</fullName>
    </submittedName>
</protein>
<evidence type="ECO:0000313" key="2">
    <source>
        <dbReference type="EMBL" id="KAJ1096502.1"/>
    </source>
</evidence>
<reference evidence="2" key="1">
    <citation type="journal article" date="2022" name="bioRxiv">
        <title>Sequencing and chromosome-scale assembly of the giantPleurodeles waltlgenome.</title>
        <authorList>
            <person name="Brown T."/>
            <person name="Elewa A."/>
            <person name="Iarovenko S."/>
            <person name="Subramanian E."/>
            <person name="Araus A.J."/>
            <person name="Petzold A."/>
            <person name="Susuki M."/>
            <person name="Suzuki K.-i.T."/>
            <person name="Hayashi T."/>
            <person name="Toyoda A."/>
            <person name="Oliveira C."/>
            <person name="Osipova E."/>
            <person name="Leigh N.D."/>
            <person name="Simon A."/>
            <person name="Yun M.H."/>
        </authorList>
    </citation>
    <scope>NUCLEOTIDE SEQUENCE</scope>
    <source>
        <strain evidence="2">20211129_DDA</strain>
        <tissue evidence="2">Liver</tissue>
    </source>
</reference>
<evidence type="ECO:0000313" key="3">
    <source>
        <dbReference type="Proteomes" id="UP001066276"/>
    </source>
</evidence>
<dbReference type="Proteomes" id="UP001066276">
    <property type="component" value="Chromosome 10"/>
</dbReference>
<gene>
    <name evidence="2" type="ORF">NDU88_001642</name>
</gene>
<evidence type="ECO:0000256" key="1">
    <source>
        <dbReference type="SAM" id="MobiDB-lite"/>
    </source>
</evidence>
<sequence length="157" mass="16962">MVARNPPPETPMGDAAEASYASDFARLPAQQGHLHVVDTQDQESRFSMGPVNARTKSAVQMSLAKHGHGPTHAADRPPPKVSIHVQHLRRHTDLAGSEPSPQHHLSLVERSESVHFARASSVVPSPLTADGPHPSRRPHLLCPRTNPALFRAFSAAP</sequence>
<dbReference type="EMBL" id="JANPWB010000014">
    <property type="protein sequence ID" value="KAJ1096502.1"/>
    <property type="molecule type" value="Genomic_DNA"/>
</dbReference>
<accession>A0AAV7LZ53</accession>
<keyword evidence="3" id="KW-1185">Reference proteome</keyword>
<organism evidence="2 3">
    <name type="scientific">Pleurodeles waltl</name>
    <name type="common">Iberian ribbed newt</name>
    <dbReference type="NCBI Taxonomy" id="8319"/>
    <lineage>
        <taxon>Eukaryota</taxon>
        <taxon>Metazoa</taxon>
        <taxon>Chordata</taxon>
        <taxon>Craniata</taxon>
        <taxon>Vertebrata</taxon>
        <taxon>Euteleostomi</taxon>
        <taxon>Amphibia</taxon>
        <taxon>Batrachia</taxon>
        <taxon>Caudata</taxon>
        <taxon>Salamandroidea</taxon>
        <taxon>Salamandridae</taxon>
        <taxon>Pleurodelinae</taxon>
        <taxon>Pleurodeles</taxon>
    </lineage>
</organism>
<feature type="region of interest" description="Disordered" evidence="1">
    <location>
        <begin position="122"/>
        <end position="142"/>
    </location>
</feature>
<dbReference type="AlphaFoldDB" id="A0AAV7LZ53"/>
<comment type="caution">
    <text evidence="2">The sequence shown here is derived from an EMBL/GenBank/DDBJ whole genome shotgun (WGS) entry which is preliminary data.</text>
</comment>
<proteinExistence type="predicted"/>
<feature type="region of interest" description="Disordered" evidence="1">
    <location>
        <begin position="55"/>
        <end position="79"/>
    </location>
</feature>